<evidence type="ECO:0000313" key="3">
    <source>
        <dbReference type="Proteomes" id="UP000299102"/>
    </source>
</evidence>
<keyword evidence="3" id="KW-1185">Reference proteome</keyword>
<dbReference type="AlphaFoldDB" id="A0A4C2AEF0"/>
<protein>
    <submittedName>
        <fullName evidence="2">Uncharacterized protein</fullName>
    </submittedName>
</protein>
<gene>
    <name evidence="2" type="ORF">EVAR_63349_1</name>
</gene>
<name>A0A4C2AEF0_EUMVA</name>
<comment type="caution">
    <text evidence="2">The sequence shown here is derived from an EMBL/GenBank/DDBJ whole genome shotgun (WGS) entry which is preliminary data.</text>
</comment>
<keyword evidence="1" id="KW-0472">Membrane</keyword>
<dbReference type="Proteomes" id="UP000299102">
    <property type="component" value="Unassembled WGS sequence"/>
</dbReference>
<sequence length="141" mass="15727">MLTIISASVTKVDSSSHPHWTRMEGPVDIDIDRLPPLLKVGRQATAGVRAPGREERITRPPRIAELRRLYGPFRPAQNILYTPRAPAGRAALRRRPLTLYDFTSALCAVGLILYGARLYGRKPRAETVLGFTTATRRMPLP</sequence>
<feature type="transmembrane region" description="Helical" evidence="1">
    <location>
        <begin position="99"/>
        <end position="119"/>
    </location>
</feature>
<proteinExistence type="predicted"/>
<dbReference type="EMBL" id="BGZK01002921">
    <property type="protein sequence ID" value="GBP97365.1"/>
    <property type="molecule type" value="Genomic_DNA"/>
</dbReference>
<organism evidence="2 3">
    <name type="scientific">Eumeta variegata</name>
    <name type="common">Bagworm moth</name>
    <name type="synonym">Eumeta japonica</name>
    <dbReference type="NCBI Taxonomy" id="151549"/>
    <lineage>
        <taxon>Eukaryota</taxon>
        <taxon>Metazoa</taxon>
        <taxon>Ecdysozoa</taxon>
        <taxon>Arthropoda</taxon>
        <taxon>Hexapoda</taxon>
        <taxon>Insecta</taxon>
        <taxon>Pterygota</taxon>
        <taxon>Neoptera</taxon>
        <taxon>Endopterygota</taxon>
        <taxon>Lepidoptera</taxon>
        <taxon>Glossata</taxon>
        <taxon>Ditrysia</taxon>
        <taxon>Tineoidea</taxon>
        <taxon>Psychidae</taxon>
        <taxon>Oiketicinae</taxon>
        <taxon>Eumeta</taxon>
    </lineage>
</organism>
<reference evidence="2 3" key="1">
    <citation type="journal article" date="2019" name="Commun. Biol.">
        <title>The bagworm genome reveals a unique fibroin gene that provides high tensile strength.</title>
        <authorList>
            <person name="Kono N."/>
            <person name="Nakamura H."/>
            <person name="Ohtoshi R."/>
            <person name="Tomita M."/>
            <person name="Numata K."/>
            <person name="Arakawa K."/>
        </authorList>
    </citation>
    <scope>NUCLEOTIDE SEQUENCE [LARGE SCALE GENOMIC DNA]</scope>
</reference>
<evidence type="ECO:0000256" key="1">
    <source>
        <dbReference type="SAM" id="Phobius"/>
    </source>
</evidence>
<keyword evidence="1" id="KW-0812">Transmembrane</keyword>
<keyword evidence="1" id="KW-1133">Transmembrane helix</keyword>
<accession>A0A4C2AEF0</accession>
<evidence type="ECO:0000313" key="2">
    <source>
        <dbReference type="EMBL" id="GBP97365.1"/>
    </source>
</evidence>